<dbReference type="PANTHER" id="PTHR47245:SF2">
    <property type="entry name" value="PEPTIDYL-PROLYL CIS-TRANS ISOMERASE HP_0175-RELATED"/>
    <property type="match status" value="1"/>
</dbReference>
<dbReference type="PROSITE" id="PS51257">
    <property type="entry name" value="PROKAR_LIPOPROTEIN"/>
    <property type="match status" value="1"/>
</dbReference>
<dbReference type="Proteomes" id="UP000535838">
    <property type="component" value="Unassembled WGS sequence"/>
</dbReference>
<proteinExistence type="predicted"/>
<dbReference type="EMBL" id="JACJVQ010000031">
    <property type="protein sequence ID" value="MBB6638287.1"/>
    <property type="molecule type" value="Genomic_DNA"/>
</dbReference>
<dbReference type="Gene3D" id="3.10.50.40">
    <property type="match status" value="1"/>
</dbReference>
<dbReference type="InterPro" id="IPR027304">
    <property type="entry name" value="Trigger_fact/SurA_dom_sf"/>
</dbReference>
<sequence length="358" mass="38786">MSHPKRSSYSRFAITLLAVVLLVCLAAACGKKEDKVVGEYEGGQVTASEFKQYKTFMKVMNPYYASIIDEDSVQESVLSSYIGMKILSARATEEAKTQGTEEANTNFTTIKDQIEALDADTKKSIEDIMKEGDLTYDQMKSFITTQTIASKDADLKVTDEQISTYYDENKDSFKYATVRHILIGFTDKEGKTREKADALKLAQEVKQKLVDGGDWTALAKEYTDDTATAENGGLYEKANPDQWVEEFKNAANTQPLNEIGDPVETEYGYHVIKVEARGTSTLEESKQTILSTLSGEIIDKFMTDELPGLIKSMDVPKPSASPSASASATASASPSASPSASAPASPEASASPSASAGQ</sequence>
<evidence type="ECO:0000256" key="1">
    <source>
        <dbReference type="PROSITE-ProRule" id="PRU00278"/>
    </source>
</evidence>
<dbReference type="GO" id="GO:0003755">
    <property type="term" value="F:peptidyl-prolyl cis-trans isomerase activity"/>
    <property type="evidence" value="ECO:0007669"/>
    <property type="project" value="UniProtKB-KW"/>
</dbReference>
<keyword evidence="1" id="KW-0697">Rotamase</keyword>
<dbReference type="InterPro" id="IPR050245">
    <property type="entry name" value="PrsA_foldase"/>
</dbReference>
<dbReference type="AlphaFoldDB" id="A0A841T8V4"/>
<dbReference type="InterPro" id="IPR046357">
    <property type="entry name" value="PPIase_dom_sf"/>
</dbReference>
<evidence type="ECO:0000259" key="3">
    <source>
        <dbReference type="PROSITE" id="PS50198"/>
    </source>
</evidence>
<evidence type="ECO:0000313" key="5">
    <source>
        <dbReference type="Proteomes" id="UP000535838"/>
    </source>
</evidence>
<reference evidence="4 5" key="1">
    <citation type="submission" date="2020-08" db="EMBL/GenBank/DDBJ databases">
        <title>Cohnella phylogeny.</title>
        <authorList>
            <person name="Dunlap C."/>
        </authorList>
    </citation>
    <scope>NUCLEOTIDE SEQUENCE [LARGE SCALE GENOMIC DNA]</scope>
    <source>
        <strain evidence="4 5">DSM 25241</strain>
    </source>
</reference>
<comment type="caution">
    <text evidence="4">The sequence shown here is derived from an EMBL/GenBank/DDBJ whole genome shotgun (WGS) entry which is preliminary data.</text>
</comment>
<feature type="domain" description="PpiC" evidence="3">
    <location>
        <begin position="173"/>
        <end position="276"/>
    </location>
</feature>
<keyword evidence="1 4" id="KW-0413">Isomerase</keyword>
<dbReference type="SUPFAM" id="SSF109998">
    <property type="entry name" value="Triger factor/SurA peptide-binding domain-like"/>
    <property type="match status" value="1"/>
</dbReference>
<keyword evidence="5" id="KW-1185">Reference proteome</keyword>
<dbReference type="PANTHER" id="PTHR47245">
    <property type="entry name" value="PEPTIDYLPROLYL ISOMERASE"/>
    <property type="match status" value="1"/>
</dbReference>
<dbReference type="PROSITE" id="PS50198">
    <property type="entry name" value="PPIC_PPIASE_2"/>
    <property type="match status" value="1"/>
</dbReference>
<name>A0A841T8V4_9BACL</name>
<dbReference type="Pfam" id="PF13616">
    <property type="entry name" value="Rotamase_3"/>
    <property type="match status" value="1"/>
</dbReference>
<dbReference type="InterPro" id="IPR000297">
    <property type="entry name" value="PPIase_PpiC"/>
</dbReference>
<protein>
    <submittedName>
        <fullName evidence="4">Peptidylprolyl isomerase</fullName>
    </submittedName>
</protein>
<organism evidence="4 5">
    <name type="scientific">Cohnella thailandensis</name>
    <dbReference type="NCBI Taxonomy" id="557557"/>
    <lineage>
        <taxon>Bacteria</taxon>
        <taxon>Bacillati</taxon>
        <taxon>Bacillota</taxon>
        <taxon>Bacilli</taxon>
        <taxon>Bacillales</taxon>
        <taxon>Paenibacillaceae</taxon>
        <taxon>Cohnella</taxon>
    </lineage>
</organism>
<feature type="compositionally biased region" description="Low complexity" evidence="2">
    <location>
        <begin position="318"/>
        <end position="358"/>
    </location>
</feature>
<accession>A0A841T8V4</accession>
<evidence type="ECO:0000256" key="2">
    <source>
        <dbReference type="SAM" id="MobiDB-lite"/>
    </source>
</evidence>
<dbReference type="RefSeq" id="WP_185123488.1">
    <property type="nucleotide sequence ID" value="NZ_JACJVQ010000031.1"/>
</dbReference>
<evidence type="ECO:0000313" key="4">
    <source>
        <dbReference type="EMBL" id="MBB6638287.1"/>
    </source>
</evidence>
<dbReference type="SUPFAM" id="SSF54534">
    <property type="entry name" value="FKBP-like"/>
    <property type="match status" value="1"/>
</dbReference>
<feature type="region of interest" description="Disordered" evidence="2">
    <location>
        <begin position="312"/>
        <end position="358"/>
    </location>
</feature>
<gene>
    <name evidence="4" type="ORF">H7B67_29505</name>
</gene>